<dbReference type="InterPro" id="IPR007569">
    <property type="entry name" value="DUF559"/>
</dbReference>
<dbReference type="Pfam" id="PF04480">
    <property type="entry name" value="DUF559"/>
    <property type="match status" value="1"/>
</dbReference>
<dbReference type="AlphaFoldDB" id="A0A8J3W1K8"/>
<dbReference type="SUPFAM" id="SSF52980">
    <property type="entry name" value="Restriction endonuclease-like"/>
    <property type="match status" value="1"/>
</dbReference>
<accession>A0A8J3W1K8</accession>
<name>A0A8J3W1K8_9ACTN</name>
<dbReference type="Proteomes" id="UP000610966">
    <property type="component" value="Unassembled WGS sequence"/>
</dbReference>
<comment type="caution">
    <text evidence="2">The sequence shown here is derived from an EMBL/GenBank/DDBJ whole genome shotgun (WGS) entry which is preliminary data.</text>
</comment>
<reference evidence="2" key="1">
    <citation type="submission" date="2021-01" db="EMBL/GenBank/DDBJ databases">
        <title>Whole genome shotgun sequence of Sphaerimonospora thailandensis NBRC 107569.</title>
        <authorList>
            <person name="Komaki H."/>
            <person name="Tamura T."/>
        </authorList>
    </citation>
    <scope>NUCLEOTIDE SEQUENCE</scope>
    <source>
        <strain evidence="2">NBRC 107569</strain>
    </source>
</reference>
<evidence type="ECO:0000313" key="3">
    <source>
        <dbReference type="Proteomes" id="UP000610966"/>
    </source>
</evidence>
<proteinExistence type="predicted"/>
<dbReference type="InterPro" id="IPR011335">
    <property type="entry name" value="Restrct_endonuc-II-like"/>
</dbReference>
<feature type="domain" description="DUF559" evidence="1">
    <location>
        <begin position="234"/>
        <end position="294"/>
    </location>
</feature>
<organism evidence="2 3">
    <name type="scientific">Sphaerimonospora thailandensis</name>
    <dbReference type="NCBI Taxonomy" id="795644"/>
    <lineage>
        <taxon>Bacteria</taxon>
        <taxon>Bacillati</taxon>
        <taxon>Actinomycetota</taxon>
        <taxon>Actinomycetes</taxon>
        <taxon>Streptosporangiales</taxon>
        <taxon>Streptosporangiaceae</taxon>
        <taxon>Sphaerimonospora</taxon>
    </lineage>
</organism>
<gene>
    <name evidence="2" type="ORF">Mth01_45580</name>
</gene>
<evidence type="ECO:0000313" key="2">
    <source>
        <dbReference type="EMBL" id="GIH72305.1"/>
    </source>
</evidence>
<protein>
    <recommendedName>
        <fullName evidence="1">DUF559 domain-containing protein</fullName>
    </recommendedName>
</protein>
<dbReference type="EMBL" id="BOOG01000049">
    <property type="protein sequence ID" value="GIH72305.1"/>
    <property type="molecule type" value="Genomic_DNA"/>
</dbReference>
<evidence type="ECO:0000259" key="1">
    <source>
        <dbReference type="Pfam" id="PF04480"/>
    </source>
</evidence>
<keyword evidence="3" id="KW-1185">Reference proteome</keyword>
<sequence>MTPAPDPPRKLLNGPFLGSAAVRAGIVTLARLRKPPWIRIFRDVYVHERVPITPWVRAAGASLLLPKGGVIGGRVAAWLYGANLLREDRSDPVDVVIPPGTYMRSRPGITVHSYRLADGEIRLVQRLPALRPLRIAFDLARDEPDLCEAVVIVDALARIGAHRHFAPSALLDYAARHPGVRGVSRLPEIVRLSDPLAESPMETRLRLLLVRGGLPPPISQYEIYNEDFLLIGRVDLAYPKIKLGIEYDGENHERRWLDDVDRQNRIFGAGWMLRRYTKAHVYHTPDLIVQEIGDLLRRAGALS</sequence>